<dbReference type="InterPro" id="IPR015931">
    <property type="entry name" value="Acnase/IPM_dHydase_lsu_aba_1/3"/>
</dbReference>
<evidence type="ECO:0000256" key="1">
    <source>
        <dbReference type="ARBA" id="ARBA00004173"/>
    </source>
</evidence>
<dbReference type="FunFam" id="3.40.1060.10:FF:000001">
    <property type="entry name" value="Aconitate hydratase, mitochondrial"/>
    <property type="match status" value="1"/>
</dbReference>
<reference evidence="16 17" key="1">
    <citation type="journal article" date="2013" name="BMC Genomics">
        <title>Genomics-driven discovery of the pneumocandin biosynthetic gene cluster in the fungus Glarea lozoyensis.</title>
        <authorList>
            <person name="Chen L."/>
            <person name="Yue Q."/>
            <person name="Zhang X."/>
            <person name="Xiang M."/>
            <person name="Wang C."/>
            <person name="Li S."/>
            <person name="Che Y."/>
            <person name="Ortiz-Lopez F.J."/>
            <person name="Bills G.F."/>
            <person name="Liu X."/>
            <person name="An Z."/>
        </authorList>
    </citation>
    <scope>NUCLEOTIDE SEQUENCE [LARGE SCALE GENOMIC DNA]</scope>
    <source>
        <strain evidence="17">ATCC 20868 / MF5171</strain>
    </source>
</reference>
<dbReference type="GO" id="GO:0042645">
    <property type="term" value="C:mitochondrial nucleoid"/>
    <property type="evidence" value="ECO:0007669"/>
    <property type="project" value="EnsemblFungi"/>
</dbReference>
<dbReference type="InterPro" id="IPR000573">
    <property type="entry name" value="AconitaseA/IPMdHydase_ssu_swvl"/>
</dbReference>
<keyword evidence="9 13" id="KW-0411">Iron-sulfur</keyword>
<dbReference type="KEGG" id="glz:GLAREA_01888"/>
<dbReference type="STRING" id="1116229.S3D1Q9"/>
<gene>
    <name evidence="16" type="ORF">GLAREA_01888</name>
</gene>
<feature type="domain" description="Aconitase A/isopropylmalate dehydratase small subunit swivel" evidence="15">
    <location>
        <begin position="597"/>
        <end position="724"/>
    </location>
</feature>
<evidence type="ECO:0000256" key="10">
    <source>
        <dbReference type="ARBA" id="ARBA00023128"/>
    </source>
</evidence>
<evidence type="ECO:0000313" key="16">
    <source>
        <dbReference type="EMBL" id="EPE25976.1"/>
    </source>
</evidence>
<keyword evidence="17" id="KW-1185">Reference proteome</keyword>
<accession>S3D1Q9</accession>
<keyword evidence="5" id="KW-0816">Tricarboxylic acid cycle</keyword>
<comment type="similarity">
    <text evidence="3 13">Belongs to the aconitase/IPM isomerase family.</text>
</comment>
<dbReference type="SUPFAM" id="SSF52016">
    <property type="entry name" value="LeuD/IlvD-like"/>
    <property type="match status" value="1"/>
</dbReference>
<evidence type="ECO:0000256" key="8">
    <source>
        <dbReference type="ARBA" id="ARBA00023004"/>
    </source>
</evidence>
<dbReference type="GO" id="GO:0003690">
    <property type="term" value="F:double-stranded DNA binding"/>
    <property type="evidence" value="ECO:0007669"/>
    <property type="project" value="EnsemblFungi"/>
</dbReference>
<dbReference type="InterPro" id="IPR036008">
    <property type="entry name" value="Aconitase_4Fe-4S_dom"/>
</dbReference>
<dbReference type="PRINTS" id="PR00415">
    <property type="entry name" value="ACONITASE"/>
</dbReference>
<dbReference type="PROSITE" id="PS00450">
    <property type="entry name" value="ACONITASE_1"/>
    <property type="match status" value="1"/>
</dbReference>
<dbReference type="FunFam" id="3.20.19.10:FF:000002">
    <property type="entry name" value="Aconitate hydratase, mitochondrial"/>
    <property type="match status" value="1"/>
</dbReference>
<evidence type="ECO:0000313" key="17">
    <source>
        <dbReference type="Proteomes" id="UP000016922"/>
    </source>
</evidence>
<dbReference type="EC" id="4.2.1.-" evidence="13"/>
<dbReference type="RefSeq" id="XP_008087295.1">
    <property type="nucleotide sequence ID" value="XM_008089104.1"/>
</dbReference>
<dbReference type="GO" id="GO:0003729">
    <property type="term" value="F:mRNA binding"/>
    <property type="evidence" value="ECO:0007669"/>
    <property type="project" value="EnsemblFungi"/>
</dbReference>
<comment type="cofactor">
    <cofactor evidence="13">
        <name>[4Fe-4S] cluster</name>
        <dbReference type="ChEBI" id="CHEBI:49883"/>
    </cofactor>
    <text evidence="13">Binds 1 [4Fe-4S] cluster per subunit.</text>
</comment>
<keyword evidence="10 13" id="KW-0496">Mitochondrion</keyword>
<dbReference type="Gene3D" id="3.20.19.10">
    <property type="entry name" value="Aconitase, domain 4"/>
    <property type="match status" value="1"/>
</dbReference>
<proteinExistence type="inferred from homology"/>
<dbReference type="GO" id="GO:0005829">
    <property type="term" value="C:cytosol"/>
    <property type="evidence" value="ECO:0007669"/>
    <property type="project" value="EnsemblFungi"/>
</dbReference>
<evidence type="ECO:0000256" key="4">
    <source>
        <dbReference type="ARBA" id="ARBA00015940"/>
    </source>
</evidence>
<keyword evidence="11 13" id="KW-0456">Lyase</keyword>
<dbReference type="InterPro" id="IPR015932">
    <property type="entry name" value="Aconitase_dom2"/>
</dbReference>
<evidence type="ECO:0000256" key="6">
    <source>
        <dbReference type="ARBA" id="ARBA00022723"/>
    </source>
</evidence>
<dbReference type="InterPro" id="IPR015928">
    <property type="entry name" value="Aconitase/3IPM_dehydase_swvl"/>
</dbReference>
<dbReference type="NCBIfam" id="NF005558">
    <property type="entry name" value="PRK07229.1"/>
    <property type="match status" value="1"/>
</dbReference>
<evidence type="ECO:0000259" key="15">
    <source>
        <dbReference type="Pfam" id="PF00694"/>
    </source>
</evidence>
<comment type="subcellular location">
    <subcellularLocation>
        <location evidence="1 13">Mitochondrion</location>
    </subcellularLocation>
</comment>
<dbReference type="GO" id="GO:0006099">
    <property type="term" value="P:tricarboxylic acid cycle"/>
    <property type="evidence" value="ECO:0007669"/>
    <property type="project" value="UniProtKB-KW"/>
</dbReference>
<dbReference type="FunFam" id="3.30.499.10:FF:000003">
    <property type="entry name" value="Aconitate hydratase, mitochondrial"/>
    <property type="match status" value="1"/>
</dbReference>
<dbReference type="InterPro" id="IPR050926">
    <property type="entry name" value="Aconitase/IPM_isomerase"/>
</dbReference>
<evidence type="ECO:0000256" key="5">
    <source>
        <dbReference type="ARBA" id="ARBA00022532"/>
    </source>
</evidence>
<evidence type="ECO:0000256" key="9">
    <source>
        <dbReference type="ARBA" id="ARBA00023014"/>
    </source>
</evidence>
<name>S3D1Q9_GLAL2</name>
<dbReference type="InterPro" id="IPR006248">
    <property type="entry name" value="Aconitase_mito-like"/>
</dbReference>
<dbReference type="GO" id="GO:0003994">
    <property type="term" value="F:aconitate hydratase activity"/>
    <property type="evidence" value="ECO:0007669"/>
    <property type="project" value="UniProtKB-EC"/>
</dbReference>
<evidence type="ECO:0000256" key="13">
    <source>
        <dbReference type="RuleBase" id="RU362107"/>
    </source>
</evidence>
<dbReference type="PANTHER" id="PTHR43160:SF3">
    <property type="entry name" value="ACONITATE HYDRATASE, MITOCHONDRIAL"/>
    <property type="match status" value="1"/>
</dbReference>
<dbReference type="AlphaFoldDB" id="S3D1Q9"/>
<dbReference type="GO" id="GO:0051539">
    <property type="term" value="F:4 iron, 4 sulfur cluster binding"/>
    <property type="evidence" value="ECO:0007669"/>
    <property type="project" value="UniProtKB-UniRule"/>
</dbReference>
<evidence type="ECO:0000256" key="2">
    <source>
        <dbReference type="ARBA" id="ARBA00004717"/>
    </source>
</evidence>
<evidence type="ECO:0000256" key="12">
    <source>
        <dbReference type="ARBA" id="ARBA00023501"/>
    </source>
</evidence>
<dbReference type="PANTHER" id="PTHR43160">
    <property type="entry name" value="ACONITATE HYDRATASE B"/>
    <property type="match status" value="1"/>
</dbReference>
<dbReference type="InterPro" id="IPR018136">
    <property type="entry name" value="Aconitase_4Fe-4S_BS"/>
</dbReference>
<dbReference type="EMBL" id="KE145371">
    <property type="protein sequence ID" value="EPE25976.1"/>
    <property type="molecule type" value="Genomic_DNA"/>
</dbReference>
<evidence type="ECO:0000256" key="7">
    <source>
        <dbReference type="ARBA" id="ARBA00022946"/>
    </source>
</evidence>
<dbReference type="HOGENOM" id="CLU_006714_2_2_1"/>
<dbReference type="GeneID" id="19460946"/>
<dbReference type="CDD" id="cd01584">
    <property type="entry name" value="AcnA_Mitochondrial"/>
    <property type="match status" value="1"/>
</dbReference>
<dbReference type="Pfam" id="PF00694">
    <property type="entry name" value="Aconitase_C"/>
    <property type="match status" value="1"/>
</dbReference>
<evidence type="ECO:0000256" key="3">
    <source>
        <dbReference type="ARBA" id="ARBA00007185"/>
    </source>
</evidence>
<dbReference type="GO" id="GO:0046872">
    <property type="term" value="F:metal ion binding"/>
    <property type="evidence" value="ECO:0007669"/>
    <property type="project" value="UniProtKB-UniRule"/>
</dbReference>
<dbReference type="Gene3D" id="3.40.1060.10">
    <property type="entry name" value="Aconitase, Domain 2"/>
    <property type="match status" value="1"/>
</dbReference>
<dbReference type="PROSITE" id="PS01244">
    <property type="entry name" value="ACONITASE_2"/>
    <property type="match status" value="1"/>
</dbReference>
<keyword evidence="7 13" id="KW-0809">Transit peptide</keyword>
<keyword evidence="8 13" id="KW-0408">Iron</keyword>
<dbReference type="OMA" id="KKQGMLG"/>
<dbReference type="eggNOG" id="KOG0453">
    <property type="taxonomic scope" value="Eukaryota"/>
</dbReference>
<dbReference type="Gene3D" id="3.30.499.10">
    <property type="entry name" value="Aconitase, domain 3"/>
    <property type="match status" value="2"/>
</dbReference>
<keyword evidence="6 13" id="KW-0479">Metal-binding</keyword>
<evidence type="ECO:0000259" key="14">
    <source>
        <dbReference type="Pfam" id="PF00330"/>
    </source>
</evidence>
<dbReference type="Pfam" id="PF00330">
    <property type="entry name" value="Aconitase"/>
    <property type="match status" value="1"/>
</dbReference>
<dbReference type="OrthoDB" id="2224430at2759"/>
<dbReference type="FunFam" id="3.30.499.10:FF:000004">
    <property type="entry name" value="Aconitate hydratase, mitochondrial"/>
    <property type="match status" value="1"/>
</dbReference>
<evidence type="ECO:0000256" key="11">
    <source>
        <dbReference type="ARBA" id="ARBA00023239"/>
    </source>
</evidence>
<protein>
    <recommendedName>
        <fullName evidence="4 13">Aconitate hydratase, mitochondrial</fullName>
        <shortName evidence="13">Aconitase</shortName>
        <ecNumber evidence="13">4.2.1.-</ecNumber>
    </recommendedName>
</protein>
<comment type="pathway">
    <text evidence="2">Carbohydrate metabolism; tricarboxylic acid cycle; isocitrate from oxaloacetate: step 2/2.</text>
</comment>
<feature type="domain" description="Aconitase/3-isopropylmalate dehydratase large subunit alpha/beta/alpha" evidence="14">
    <location>
        <begin position="71"/>
        <end position="516"/>
    </location>
</feature>
<dbReference type="GO" id="GO:0003697">
    <property type="term" value="F:single-stranded DNA binding"/>
    <property type="evidence" value="ECO:0007669"/>
    <property type="project" value="EnsemblFungi"/>
</dbReference>
<dbReference type="NCBIfam" id="TIGR01340">
    <property type="entry name" value="aconitase_mito"/>
    <property type="match status" value="1"/>
</dbReference>
<sequence>MLATRQALVGAQRRAAASLGIRRMATVSDSPLDKKVRQNNQEPNNFINYKKMSENLAIVRQRLNRPLTFAEKILYSHLDDPHGQEIERGSSYLKLRPDRVACQDATAQMAILQFMSAGMPSVANPTTVHCDHLIEAQVGGAKDLARAQDINKEVYDFLSTSCAKYNIGFWRPGSGIIHQILLENYAFPGGLLIGTDSHTPNAGGLGMCAIGVGGADAVDVMANLPWELKAPKVIGVKLTGRMSGWTAPKGKSRFRRNIILKVAGILTVKGGTGAIVEYFGKCPGTETLSATGMGTICNMGAEIGATTSLFPFNDRMYDYLAATKRSEIGDFSRVYAKELREDEGAEYDQVIEINLSELEPHINGPFTPDLATPISKFSEAVKANNWPEELKVGLIGSCTNSSYEDMSRAASIARDALDHGIKAKALFTVTPGSEQIRATIERDGQLQTLEEFGGMVLANACGPCIGQWDRKDVKKGTANSIISSYNRNFTGRNDANPATHSFVTSPDLVVAMTIAGSLHFNPLTDKLKDKDGNEFLLAEPTGAGLPDRGYDPGQDTYQAPPAKRDAVSVAVSPTSDRLQLLQPFKAWDGKDFTDIPILIKCQGKTTTDHISMAGPWLKYRGHLDNISNNMLIGATNAENGEANKVKNFTTGEYDAVPATARDYKKKNIPWVVIGDWNYGEGSSREHAALEPRHLGGIAIITRSFARIHETNLKKQGMLPLTFSDPADYDKIQPFDKVDLLATEIAVGKPMTLKVHPADGGAAFDVKLSHTFNAPQIEWFKNGSALNTMAKANA</sequence>
<dbReference type="InterPro" id="IPR001030">
    <property type="entry name" value="Acoase/IPM_deHydtase_lsu_aba"/>
</dbReference>
<organism evidence="16 17">
    <name type="scientific">Glarea lozoyensis (strain ATCC 20868 / MF5171)</name>
    <dbReference type="NCBI Taxonomy" id="1116229"/>
    <lineage>
        <taxon>Eukaryota</taxon>
        <taxon>Fungi</taxon>
        <taxon>Dikarya</taxon>
        <taxon>Ascomycota</taxon>
        <taxon>Pezizomycotina</taxon>
        <taxon>Leotiomycetes</taxon>
        <taxon>Helotiales</taxon>
        <taxon>Helotiaceae</taxon>
        <taxon>Glarea</taxon>
    </lineage>
</organism>
<comment type="catalytic activity">
    <reaction evidence="12">
        <text>citrate = D-threo-isocitrate</text>
        <dbReference type="Rhea" id="RHEA:10336"/>
        <dbReference type="ChEBI" id="CHEBI:15562"/>
        <dbReference type="ChEBI" id="CHEBI:16947"/>
        <dbReference type="EC" id="4.2.1.3"/>
    </reaction>
</comment>
<dbReference type="Proteomes" id="UP000016922">
    <property type="component" value="Unassembled WGS sequence"/>
</dbReference>
<dbReference type="SUPFAM" id="SSF53732">
    <property type="entry name" value="Aconitase iron-sulfur domain"/>
    <property type="match status" value="1"/>
</dbReference>